<reference evidence="3" key="2">
    <citation type="submission" date="2010-04" db="EMBL/GenBank/DDBJ databases">
        <title>Genome sequence of Salinibacter ruber M8.</title>
        <authorList>
            <consortium name="Genoscope"/>
        </authorList>
    </citation>
    <scope>NUCLEOTIDE SEQUENCE [LARGE SCALE GENOMIC DNA]</scope>
    <source>
        <strain evidence="3">M8</strain>
    </source>
</reference>
<dbReference type="HOGENOM" id="CLU_946258_0_0_10"/>
<organism evidence="2 3">
    <name type="scientific">Salinibacter ruber (strain M8)</name>
    <dbReference type="NCBI Taxonomy" id="761659"/>
    <lineage>
        <taxon>Bacteria</taxon>
        <taxon>Pseudomonadati</taxon>
        <taxon>Rhodothermota</taxon>
        <taxon>Rhodothermia</taxon>
        <taxon>Rhodothermales</taxon>
        <taxon>Salinibacteraceae</taxon>
        <taxon>Salinibacter</taxon>
    </lineage>
</organism>
<dbReference type="AlphaFoldDB" id="D5HCA2"/>
<sequence>MRLPPRFPIPFSFLPTMSTRAVKTEALEAKFPTLPSAIEAVEELIASGQTDPEKLIAVVKQCPSTSVNVLRRANSAYYGLRHEVESVEQAVRLLGFVEVTSIVVLEGANEMRDQLTNHTGLLDRIMYAAIFTGRFTQQLTRQLDLADEWARLAFSVGLLHVMGRLVLLYSAPAQYAPLADGQDDALPEVGDERRLFGEGHRTLARRAGEHWNLSDRICSVLHRAIDLSGPSTGRRRTLAVAVRAGSALAQRDLSNAPLALPKGLPTADASLPEELVAVAADDATDYAANLGTF</sequence>
<gene>
    <name evidence="2" type="ordered locus">SRM_02736</name>
</gene>
<feature type="domain" description="HDOD" evidence="1">
    <location>
        <begin position="31"/>
        <end position="227"/>
    </location>
</feature>
<proteinExistence type="predicted"/>
<dbReference type="SUPFAM" id="SSF109604">
    <property type="entry name" value="HD-domain/PDEase-like"/>
    <property type="match status" value="1"/>
</dbReference>
<dbReference type="InterPro" id="IPR013976">
    <property type="entry name" value="HDOD"/>
</dbReference>
<evidence type="ECO:0000259" key="1">
    <source>
        <dbReference type="PROSITE" id="PS51833"/>
    </source>
</evidence>
<dbReference type="PROSITE" id="PS51833">
    <property type="entry name" value="HDOD"/>
    <property type="match status" value="1"/>
</dbReference>
<dbReference type="Pfam" id="PF08668">
    <property type="entry name" value="HDOD"/>
    <property type="match status" value="1"/>
</dbReference>
<dbReference type="EMBL" id="FP565814">
    <property type="protein sequence ID" value="CBH25657.1"/>
    <property type="molecule type" value="Genomic_DNA"/>
</dbReference>
<dbReference type="PANTHER" id="PTHR33525:SF4">
    <property type="entry name" value="CYCLIC DI-GMP PHOSPHODIESTERASE CDGJ"/>
    <property type="match status" value="1"/>
</dbReference>
<evidence type="ECO:0000313" key="2">
    <source>
        <dbReference type="EMBL" id="CBH25657.1"/>
    </source>
</evidence>
<protein>
    <recommendedName>
        <fullName evidence="1">HDOD domain-containing protein</fullName>
    </recommendedName>
</protein>
<evidence type="ECO:0000313" key="3">
    <source>
        <dbReference type="Proteomes" id="UP000000933"/>
    </source>
</evidence>
<dbReference type="KEGG" id="srm:SRM_02736"/>
<dbReference type="Gene3D" id="1.10.3210.10">
    <property type="entry name" value="Hypothetical protein af1432"/>
    <property type="match status" value="1"/>
</dbReference>
<dbReference type="Proteomes" id="UP000000933">
    <property type="component" value="Chromosome"/>
</dbReference>
<name>D5HCA2_SALRM</name>
<reference evidence="2 3" key="1">
    <citation type="journal article" date="2010" name="ISME J.">
        <title>Fine-scale evolution: genomic, phenotypic and ecological differentiation in two coexisting Salinibacter ruber strains.</title>
        <authorList>
            <person name="Pena A."/>
            <person name="Teeling H."/>
            <person name="Huerta-Cepas J."/>
            <person name="Santos F."/>
            <person name="Yarza P."/>
            <person name="Brito-Echeverria J."/>
            <person name="Lucio M."/>
            <person name="Schmitt-Kopplin P."/>
            <person name="Meseguer I."/>
            <person name="Schenowitz C."/>
            <person name="Dossat C."/>
            <person name="Barbe V."/>
            <person name="Dopazo J."/>
            <person name="Rossello-Mora R."/>
            <person name="Schuler M."/>
            <person name="Glockner F.O."/>
            <person name="Amann R."/>
            <person name="Gabaldon T."/>
            <person name="Anton J."/>
        </authorList>
    </citation>
    <scope>NUCLEOTIDE SEQUENCE [LARGE SCALE GENOMIC DNA]</scope>
    <source>
        <strain evidence="2 3">M8</strain>
    </source>
</reference>
<dbReference type="PANTHER" id="PTHR33525">
    <property type="match status" value="1"/>
</dbReference>
<accession>D5HCA2</accession>
<dbReference type="InterPro" id="IPR052340">
    <property type="entry name" value="RNase_Y/CdgJ"/>
</dbReference>